<accession>A0AAJ0EXT9</accession>
<dbReference type="RefSeq" id="XP_060429507.1">
    <property type="nucleotide sequence ID" value="XM_060569197.1"/>
</dbReference>
<feature type="non-terminal residue" evidence="3">
    <location>
        <position position="1"/>
    </location>
</feature>
<dbReference type="GeneID" id="85453723"/>
<proteinExistence type="predicted"/>
<protein>
    <recommendedName>
        <fullName evidence="2">Transcription activator GCR1-like domain-containing protein</fullName>
    </recommendedName>
</protein>
<dbReference type="InterPro" id="IPR022210">
    <property type="entry name" value="TF_GCR1-like"/>
</dbReference>
<evidence type="ECO:0000313" key="4">
    <source>
        <dbReference type="Proteomes" id="UP001224890"/>
    </source>
</evidence>
<sequence>VNPYDDPKYFSPLTVRGKDGDMRPIFKFYPHPPTVEEQWAEYKYGLHGQQPVELLEKMYRAKWRNGTYGRSWFTRRKAFWDKMKGLLNQGNTEEEALAVLRDLGSGSVPTAVAILCKERGEGTRLGRRKSRGQMVYSVCGSKHSRDESSSDQESSSSDSEDDEDPRPIRYNSSRLRKRLVVSMESVNSSDGTESTLYSGQDADGLWEPRPTH</sequence>
<keyword evidence="4" id="KW-1185">Reference proteome</keyword>
<gene>
    <name evidence="3" type="ORF">BDP55DRAFT_552321</name>
</gene>
<evidence type="ECO:0000256" key="1">
    <source>
        <dbReference type="SAM" id="MobiDB-lite"/>
    </source>
</evidence>
<evidence type="ECO:0000259" key="2">
    <source>
        <dbReference type="Pfam" id="PF12550"/>
    </source>
</evidence>
<feature type="domain" description="Transcription activator GCR1-like" evidence="2">
    <location>
        <begin position="26"/>
        <end position="102"/>
    </location>
</feature>
<name>A0AAJ0EXT9_9PEZI</name>
<dbReference type="EMBL" id="JAHMHR010000021">
    <property type="protein sequence ID" value="KAK1675504.1"/>
    <property type="molecule type" value="Genomic_DNA"/>
</dbReference>
<dbReference type="AlphaFoldDB" id="A0AAJ0EXT9"/>
<organism evidence="3 4">
    <name type="scientific">Colletotrichum godetiae</name>
    <dbReference type="NCBI Taxonomy" id="1209918"/>
    <lineage>
        <taxon>Eukaryota</taxon>
        <taxon>Fungi</taxon>
        <taxon>Dikarya</taxon>
        <taxon>Ascomycota</taxon>
        <taxon>Pezizomycotina</taxon>
        <taxon>Sordariomycetes</taxon>
        <taxon>Hypocreomycetidae</taxon>
        <taxon>Glomerellales</taxon>
        <taxon>Glomerellaceae</taxon>
        <taxon>Colletotrichum</taxon>
        <taxon>Colletotrichum acutatum species complex</taxon>
    </lineage>
</organism>
<feature type="region of interest" description="Disordered" evidence="1">
    <location>
        <begin position="123"/>
        <end position="212"/>
    </location>
</feature>
<feature type="compositionally biased region" description="Polar residues" evidence="1">
    <location>
        <begin position="184"/>
        <end position="198"/>
    </location>
</feature>
<dbReference type="Proteomes" id="UP001224890">
    <property type="component" value="Unassembled WGS sequence"/>
</dbReference>
<comment type="caution">
    <text evidence="3">The sequence shown here is derived from an EMBL/GenBank/DDBJ whole genome shotgun (WGS) entry which is preliminary data.</text>
</comment>
<dbReference type="Pfam" id="PF12550">
    <property type="entry name" value="GCR1_C"/>
    <property type="match status" value="1"/>
</dbReference>
<evidence type="ECO:0000313" key="3">
    <source>
        <dbReference type="EMBL" id="KAK1675504.1"/>
    </source>
</evidence>
<reference evidence="3" key="1">
    <citation type="submission" date="2021-06" db="EMBL/GenBank/DDBJ databases">
        <title>Comparative genomics, transcriptomics and evolutionary studies reveal genomic signatures of adaptation to plant cell wall in hemibiotrophic fungi.</title>
        <authorList>
            <consortium name="DOE Joint Genome Institute"/>
            <person name="Baroncelli R."/>
            <person name="Diaz J.F."/>
            <person name="Benocci T."/>
            <person name="Peng M."/>
            <person name="Battaglia E."/>
            <person name="Haridas S."/>
            <person name="Andreopoulos W."/>
            <person name="Labutti K."/>
            <person name="Pangilinan J."/>
            <person name="Floch G.L."/>
            <person name="Makela M.R."/>
            <person name="Henrissat B."/>
            <person name="Grigoriev I.V."/>
            <person name="Crouch J.A."/>
            <person name="De Vries R.P."/>
            <person name="Sukno S.A."/>
            <person name="Thon M.R."/>
        </authorList>
    </citation>
    <scope>NUCLEOTIDE SEQUENCE</scope>
    <source>
        <strain evidence="3">CBS 193.32</strain>
    </source>
</reference>